<keyword evidence="3" id="KW-1185">Reference proteome</keyword>
<sequence>MPKIRIYLLIEIYIYIYNIYITNILYFKLHFRISTETVIFILNKILDHIYNTYFINQKNYINSLALEPDRAIVPKLAINSSLVIPTPVSWIVKVRLCLSVPICISKLLSPATCVTSLSLRHRYLNFSNASLAFETSSRTNT</sequence>
<name>A0A195E216_9HYME</name>
<evidence type="ECO:0000256" key="1">
    <source>
        <dbReference type="SAM" id="Phobius"/>
    </source>
</evidence>
<dbReference type="AlphaFoldDB" id="A0A195E216"/>
<dbReference type="EMBL" id="KQ979814">
    <property type="protein sequence ID" value="KYN18967.1"/>
    <property type="molecule type" value="Genomic_DNA"/>
</dbReference>
<evidence type="ECO:0000313" key="3">
    <source>
        <dbReference type="Proteomes" id="UP000078492"/>
    </source>
</evidence>
<reference evidence="2 3" key="1">
    <citation type="submission" date="2015-09" db="EMBL/GenBank/DDBJ databases">
        <title>Trachymyrmex cornetzi WGS genome.</title>
        <authorList>
            <person name="Nygaard S."/>
            <person name="Hu H."/>
            <person name="Boomsma J."/>
            <person name="Zhang G."/>
        </authorList>
    </citation>
    <scope>NUCLEOTIDE SEQUENCE [LARGE SCALE GENOMIC DNA]</scope>
    <source>
        <strain evidence="2">Tcor2-1</strain>
        <tissue evidence="2">Whole body</tissue>
    </source>
</reference>
<dbReference type="Proteomes" id="UP000078492">
    <property type="component" value="Unassembled WGS sequence"/>
</dbReference>
<organism evidence="2 3">
    <name type="scientific">Trachymyrmex cornetzi</name>
    <dbReference type="NCBI Taxonomy" id="471704"/>
    <lineage>
        <taxon>Eukaryota</taxon>
        <taxon>Metazoa</taxon>
        <taxon>Ecdysozoa</taxon>
        <taxon>Arthropoda</taxon>
        <taxon>Hexapoda</taxon>
        <taxon>Insecta</taxon>
        <taxon>Pterygota</taxon>
        <taxon>Neoptera</taxon>
        <taxon>Endopterygota</taxon>
        <taxon>Hymenoptera</taxon>
        <taxon>Apocrita</taxon>
        <taxon>Aculeata</taxon>
        <taxon>Formicoidea</taxon>
        <taxon>Formicidae</taxon>
        <taxon>Myrmicinae</taxon>
        <taxon>Trachymyrmex</taxon>
    </lineage>
</organism>
<keyword evidence="1" id="KW-0472">Membrane</keyword>
<keyword evidence="1" id="KW-0812">Transmembrane</keyword>
<proteinExistence type="predicted"/>
<keyword evidence="1" id="KW-1133">Transmembrane helix</keyword>
<gene>
    <name evidence="2" type="ORF">ALC57_08640</name>
</gene>
<feature type="transmembrane region" description="Helical" evidence="1">
    <location>
        <begin position="6"/>
        <end position="27"/>
    </location>
</feature>
<evidence type="ECO:0000313" key="2">
    <source>
        <dbReference type="EMBL" id="KYN18967.1"/>
    </source>
</evidence>
<protein>
    <submittedName>
        <fullName evidence="2">Uncharacterized protein</fullName>
    </submittedName>
</protein>
<accession>A0A195E216</accession>